<dbReference type="Pfam" id="PF00486">
    <property type="entry name" value="Trans_reg_C"/>
    <property type="match status" value="1"/>
</dbReference>
<dbReference type="Gene3D" id="3.40.50.300">
    <property type="entry name" value="P-loop containing nucleotide triphosphate hydrolases"/>
    <property type="match status" value="1"/>
</dbReference>
<evidence type="ECO:0000256" key="5">
    <source>
        <dbReference type="ARBA" id="ARBA00023163"/>
    </source>
</evidence>
<evidence type="ECO:0000313" key="9">
    <source>
        <dbReference type="EMBL" id="MEI5612057.1"/>
    </source>
</evidence>
<dbReference type="Proteomes" id="UP001365781">
    <property type="component" value="Unassembled WGS sequence"/>
</dbReference>
<comment type="caution">
    <text evidence="9">The sequence shown here is derived from an EMBL/GenBank/DDBJ whole genome shotgun (WGS) entry which is preliminary data.</text>
</comment>
<dbReference type="CDD" id="cd15831">
    <property type="entry name" value="BTAD"/>
    <property type="match status" value="1"/>
</dbReference>
<evidence type="ECO:0000256" key="7">
    <source>
        <dbReference type="SAM" id="MobiDB-lite"/>
    </source>
</evidence>
<dbReference type="Gene3D" id="1.25.40.10">
    <property type="entry name" value="Tetratricopeptide repeat domain"/>
    <property type="match status" value="3"/>
</dbReference>
<dbReference type="SMART" id="SM01043">
    <property type="entry name" value="BTAD"/>
    <property type="match status" value="1"/>
</dbReference>
<name>A0ABU8GFU2_9ACTN</name>
<dbReference type="InterPro" id="IPR001867">
    <property type="entry name" value="OmpR/PhoB-type_DNA-bd"/>
</dbReference>
<proteinExistence type="inferred from homology"/>
<keyword evidence="3" id="KW-0805">Transcription regulation</keyword>
<dbReference type="SUPFAM" id="SSF48452">
    <property type="entry name" value="TPR-like"/>
    <property type="match status" value="3"/>
</dbReference>
<dbReference type="InterPro" id="IPR027417">
    <property type="entry name" value="P-loop_NTPase"/>
</dbReference>
<evidence type="ECO:0000313" key="10">
    <source>
        <dbReference type="Proteomes" id="UP001365781"/>
    </source>
</evidence>
<dbReference type="InterPro" id="IPR016032">
    <property type="entry name" value="Sig_transdc_resp-reg_C-effctor"/>
</dbReference>
<evidence type="ECO:0000256" key="1">
    <source>
        <dbReference type="ARBA" id="ARBA00005820"/>
    </source>
</evidence>
<organism evidence="9 10">
    <name type="scientific">Streptomyces brasiliscabiei</name>
    <dbReference type="NCBI Taxonomy" id="2736302"/>
    <lineage>
        <taxon>Bacteria</taxon>
        <taxon>Bacillati</taxon>
        <taxon>Actinomycetota</taxon>
        <taxon>Actinomycetes</taxon>
        <taxon>Kitasatosporales</taxon>
        <taxon>Streptomycetaceae</taxon>
        <taxon>Streptomyces</taxon>
    </lineage>
</organism>
<feature type="DNA-binding region" description="OmpR/PhoB-type" evidence="6">
    <location>
        <begin position="1"/>
        <end position="93"/>
    </location>
</feature>
<feature type="compositionally biased region" description="Basic and acidic residues" evidence="7">
    <location>
        <begin position="263"/>
        <end position="273"/>
    </location>
</feature>
<evidence type="ECO:0000259" key="8">
    <source>
        <dbReference type="PROSITE" id="PS51755"/>
    </source>
</evidence>
<dbReference type="Pfam" id="PF03704">
    <property type="entry name" value="BTAD"/>
    <property type="match status" value="1"/>
</dbReference>
<feature type="compositionally biased region" description="Low complexity" evidence="7">
    <location>
        <begin position="369"/>
        <end position="381"/>
    </location>
</feature>
<dbReference type="Pfam" id="PF13424">
    <property type="entry name" value="TPR_12"/>
    <property type="match status" value="2"/>
</dbReference>
<dbReference type="InterPro" id="IPR019734">
    <property type="entry name" value="TPR_rpt"/>
</dbReference>
<dbReference type="SMART" id="SM00862">
    <property type="entry name" value="Trans_reg_C"/>
    <property type="match status" value="1"/>
</dbReference>
<dbReference type="SUPFAM" id="SSF46894">
    <property type="entry name" value="C-terminal effector domain of the bipartite response regulators"/>
    <property type="match status" value="1"/>
</dbReference>
<dbReference type="RefSeq" id="WP_336540325.1">
    <property type="nucleotide sequence ID" value="NZ_JBBAYL010000007.1"/>
</dbReference>
<keyword evidence="10" id="KW-1185">Reference proteome</keyword>
<dbReference type="SUPFAM" id="SSF52540">
    <property type="entry name" value="P-loop containing nucleoside triphosphate hydrolases"/>
    <property type="match status" value="1"/>
</dbReference>
<sequence>MSLEYRLLGPVEVWSGVRRLSLGGPKPRALLAALLLRPGRVVAAEALIDAIWGEGPPDSARALIQTYVSGLRRALPAGADGIETRPPGYLLRVDGDRDRTDLGDFERLTAAGRDRAASGDRPGASRLLREALQLWHGPALGGIGDALRVEAERLEEARSAALEDRIAADLASPGHEQSLVAELTALVGTHPTRERLRGHLMVSLYRLGRQADALAAYAEGRGVLADELGIDPGPGLRQLHEAILRSDPALIPAAGARPGRPRPHPDEDPDARADSAPGSRGGARPSVPDRGPAPAGEAEGGTGFVKTDAGPRTDAGPGPRPPHQAGPGRPSNPAHPLDTTHRPGPSGAAVGEGSPADPARTPDERPVRAEPLPRAALLPPAIGDFTGRERQLGEVSALLTGAREAMPVAVVSGPGGIGKSAFAVQVAHQVAADYPDGQLYAELHGFSDPVPPAEVLARLLRALGSEPPDAPAERGDLFRSLLARRRVLLVLDDAGSEAQVRPLLPGSASCGVLITSRARLAGLGGAARTGLDVLDDELGIDLLARIAGDRQVRSDPEAARRIVALCGGLPLALRIAGARLATRRHWTSRMLADRLADERRRLDELTVGDLEVRTGLGLSYDALDPLCRTALRRLGLLGAPDVAPWTVAALLDLPDPEDAEDAEDVVDRLIDAQLLHFTGVDRAGQSRFGLHDLVRVYAAERAETEDPRAERAAALGRALGAWLWLTCRATAAGPSGEVVLQDPSTLWPVGERAARQVLADPTAWFEAEAAAIAGAVERAAAMDLHALAREAAVTLCSSAYIVDNRFDSWSRTHEAALAAVRRAEDRAGEALLLIGLGKLRYEQDDFTESVDHYRQAVGLCAGLGDTRGHAAALAGLGGAYREQGRFRDSARELTRAIEDFRRLDDTAGLGLACRLAGSVHLEVGEYATARVLLDESLAAYRRLGSRRGEALALRSYGLLHRALGEYAAAEELSGRALAILQEFGDRLMSAYAAQARAKARLRLGRTREAAADLAGLLDVCRTYGDRWGEALVRRTLGECALAEGALTEAERHLTESVALWDTLRLPLPRARTLRSLAELRDRLGDEKGALVLREEAGEVFTAYEAHEAGEP</sequence>
<dbReference type="PANTHER" id="PTHR35807:SF1">
    <property type="entry name" value="TRANSCRIPTIONAL REGULATOR REDD"/>
    <property type="match status" value="1"/>
</dbReference>
<dbReference type="InterPro" id="IPR042197">
    <property type="entry name" value="Apaf_helical"/>
</dbReference>
<protein>
    <submittedName>
        <fullName evidence="9">BTAD domain-containing putative transcriptional regulator</fullName>
    </submittedName>
</protein>
<dbReference type="PRINTS" id="PR00364">
    <property type="entry name" value="DISEASERSIST"/>
</dbReference>
<dbReference type="InterPro" id="IPR011990">
    <property type="entry name" value="TPR-like_helical_dom_sf"/>
</dbReference>
<dbReference type="Gene3D" id="1.10.10.10">
    <property type="entry name" value="Winged helix-like DNA-binding domain superfamily/Winged helix DNA-binding domain"/>
    <property type="match status" value="1"/>
</dbReference>
<accession>A0ABU8GFU2</accession>
<gene>
    <name evidence="9" type="ORF">WB403_23125</name>
</gene>
<dbReference type="PROSITE" id="PS51755">
    <property type="entry name" value="OMPR_PHOB"/>
    <property type="match status" value="1"/>
</dbReference>
<evidence type="ECO:0000256" key="3">
    <source>
        <dbReference type="ARBA" id="ARBA00023015"/>
    </source>
</evidence>
<dbReference type="EMBL" id="JBBAYM010000015">
    <property type="protein sequence ID" value="MEI5612057.1"/>
    <property type="molecule type" value="Genomic_DNA"/>
</dbReference>
<reference evidence="9 10" key="1">
    <citation type="submission" date="2024-03" db="EMBL/GenBank/DDBJ databases">
        <title>First Report of Pectobacterium brasiliscabiei causing potato scab in china.</title>
        <authorList>
            <person name="Handique U."/>
        </authorList>
    </citation>
    <scope>NUCLEOTIDE SEQUENCE [LARGE SCALE GENOMIC DNA]</scope>
    <source>
        <strain evidence="9 10">ZRIMU1503</strain>
    </source>
</reference>
<dbReference type="InterPro" id="IPR051677">
    <property type="entry name" value="AfsR-DnrI-RedD_regulator"/>
</dbReference>
<keyword evidence="2" id="KW-0902">Two-component regulatory system</keyword>
<evidence type="ECO:0000256" key="4">
    <source>
        <dbReference type="ARBA" id="ARBA00023125"/>
    </source>
</evidence>
<feature type="region of interest" description="Disordered" evidence="7">
    <location>
        <begin position="252"/>
        <end position="382"/>
    </location>
</feature>
<evidence type="ECO:0000256" key="6">
    <source>
        <dbReference type="PROSITE-ProRule" id="PRU01091"/>
    </source>
</evidence>
<dbReference type="PANTHER" id="PTHR35807">
    <property type="entry name" value="TRANSCRIPTIONAL REGULATOR REDD-RELATED"/>
    <property type="match status" value="1"/>
</dbReference>
<dbReference type="InterPro" id="IPR005158">
    <property type="entry name" value="BTAD"/>
</dbReference>
<dbReference type="InterPro" id="IPR036388">
    <property type="entry name" value="WH-like_DNA-bd_sf"/>
</dbReference>
<comment type="similarity">
    <text evidence="1">Belongs to the AfsR/DnrI/RedD regulatory family.</text>
</comment>
<dbReference type="Gene3D" id="1.10.8.430">
    <property type="entry name" value="Helical domain of apoptotic protease-activating factors"/>
    <property type="match status" value="1"/>
</dbReference>
<dbReference type="SMART" id="SM00028">
    <property type="entry name" value="TPR"/>
    <property type="match status" value="5"/>
</dbReference>
<keyword evidence="4 6" id="KW-0238">DNA-binding</keyword>
<feature type="domain" description="OmpR/PhoB-type" evidence="8">
    <location>
        <begin position="1"/>
        <end position="93"/>
    </location>
</feature>
<evidence type="ECO:0000256" key="2">
    <source>
        <dbReference type="ARBA" id="ARBA00023012"/>
    </source>
</evidence>
<keyword evidence="5" id="KW-0804">Transcription</keyword>